<feature type="domain" description="RRM" evidence="3">
    <location>
        <begin position="1"/>
        <end position="59"/>
    </location>
</feature>
<dbReference type="Pfam" id="PF00076">
    <property type="entry name" value="RRM_1"/>
    <property type="match status" value="1"/>
</dbReference>
<dbReference type="Gene3D" id="3.30.70.330">
    <property type="match status" value="1"/>
</dbReference>
<dbReference type="GO" id="GO:0003723">
    <property type="term" value="F:RNA binding"/>
    <property type="evidence" value="ECO:0007669"/>
    <property type="project" value="UniProtKB-UniRule"/>
</dbReference>
<sequence length="88" mass="10171">EELRTLFSYFGDLRSVVTHSFKRIAFLEFSSHESALAAITHMQGYMLRCHSLACAWSVRRHTTYQEEGIEEDDGYRQAEEVCFSPPPP</sequence>
<gene>
    <name evidence="4" type="ORF">TGMAS_272890C</name>
</gene>
<dbReference type="CDD" id="cd00590">
    <property type="entry name" value="RRM_SF"/>
    <property type="match status" value="1"/>
</dbReference>
<accession>A0A086QWQ0</accession>
<reference evidence="4 5" key="1">
    <citation type="submission" date="2014-04" db="EMBL/GenBank/DDBJ databases">
        <authorList>
            <person name="Sibley D."/>
            <person name="Venepally P."/>
            <person name="Karamycheva S."/>
            <person name="Hadjithomas M."/>
            <person name="Khan A."/>
            <person name="Brunk B."/>
            <person name="Roos D."/>
            <person name="Caler E."/>
            <person name="Lorenzi H."/>
        </authorList>
    </citation>
    <scope>NUCLEOTIDE SEQUENCE [LARGE SCALE GENOMIC DNA]</scope>
    <source>
        <strain evidence="4 5">MAS</strain>
    </source>
</reference>
<organism evidence="4 5">
    <name type="scientific">Toxoplasma gondii MAS</name>
    <dbReference type="NCBI Taxonomy" id="943118"/>
    <lineage>
        <taxon>Eukaryota</taxon>
        <taxon>Sar</taxon>
        <taxon>Alveolata</taxon>
        <taxon>Apicomplexa</taxon>
        <taxon>Conoidasida</taxon>
        <taxon>Coccidia</taxon>
        <taxon>Eucoccidiorida</taxon>
        <taxon>Eimeriorina</taxon>
        <taxon>Sarcocystidae</taxon>
        <taxon>Toxoplasma</taxon>
    </lineage>
</organism>
<keyword evidence="1" id="KW-0694">RNA-binding</keyword>
<dbReference type="InterPro" id="IPR000504">
    <property type="entry name" value="RRM_dom"/>
</dbReference>
<dbReference type="SUPFAM" id="SSF54928">
    <property type="entry name" value="RNA-binding domain, RBD"/>
    <property type="match status" value="1"/>
</dbReference>
<evidence type="ECO:0000313" key="5">
    <source>
        <dbReference type="Proteomes" id="UP000028821"/>
    </source>
</evidence>
<proteinExistence type="predicted"/>
<protein>
    <submittedName>
        <fullName evidence="4">RNA recognition motif-containing protein</fullName>
    </submittedName>
</protein>
<evidence type="ECO:0000256" key="1">
    <source>
        <dbReference type="PROSITE-ProRule" id="PRU00176"/>
    </source>
</evidence>
<dbReference type="InterPro" id="IPR035979">
    <property type="entry name" value="RBD_domain_sf"/>
</dbReference>
<dbReference type="PROSITE" id="PS50102">
    <property type="entry name" value="RRM"/>
    <property type="match status" value="1"/>
</dbReference>
<name>A0A086QWQ0_TOXGO</name>
<dbReference type="AlphaFoldDB" id="A0A086QWQ0"/>
<evidence type="ECO:0000259" key="3">
    <source>
        <dbReference type="PROSITE" id="PS50102"/>
    </source>
</evidence>
<dbReference type="InterPro" id="IPR012677">
    <property type="entry name" value="Nucleotide-bd_a/b_plait_sf"/>
</dbReference>
<comment type="caution">
    <text evidence="4">The sequence shown here is derived from an EMBL/GenBank/DDBJ whole genome shotgun (WGS) entry which is preliminary data.</text>
</comment>
<dbReference type="Proteomes" id="UP000028821">
    <property type="component" value="Unassembled WGS sequence"/>
</dbReference>
<dbReference type="EMBL" id="AEXC02000406">
    <property type="protein sequence ID" value="KFH17032.1"/>
    <property type="molecule type" value="Genomic_DNA"/>
</dbReference>
<feature type="region of interest" description="Disordered" evidence="2">
    <location>
        <begin position="68"/>
        <end position="88"/>
    </location>
</feature>
<feature type="non-terminal residue" evidence="4">
    <location>
        <position position="1"/>
    </location>
</feature>
<dbReference type="VEuPathDB" id="ToxoDB:TGMAS_272890C"/>
<evidence type="ECO:0000313" key="4">
    <source>
        <dbReference type="EMBL" id="KFH17032.1"/>
    </source>
</evidence>
<evidence type="ECO:0000256" key="2">
    <source>
        <dbReference type="SAM" id="MobiDB-lite"/>
    </source>
</evidence>